<dbReference type="PROSITE" id="PS50297">
    <property type="entry name" value="ANK_REP_REGION"/>
    <property type="match status" value="2"/>
</dbReference>
<dbReference type="GO" id="GO:0005886">
    <property type="term" value="C:plasma membrane"/>
    <property type="evidence" value="ECO:0007669"/>
    <property type="project" value="UniProtKB-SubCell"/>
</dbReference>
<dbReference type="SMART" id="SM00248">
    <property type="entry name" value="ANK"/>
    <property type="match status" value="3"/>
</dbReference>
<evidence type="ECO:0000256" key="5">
    <source>
        <dbReference type="SAM" id="MobiDB-lite"/>
    </source>
</evidence>
<reference evidence="6 7" key="1">
    <citation type="submission" date="2020-05" db="EMBL/GenBank/DDBJ databases">
        <title>Vigna angularis (adzuki bean) Var. LongXiaoDou No. 4 denovo assembly.</title>
        <authorList>
            <person name="Xiang H."/>
        </authorList>
    </citation>
    <scope>NUCLEOTIDE SEQUENCE [LARGE SCALE GENOMIC DNA]</scope>
    <source>
        <tissue evidence="6">Leaf</tissue>
    </source>
</reference>
<dbReference type="PANTHER" id="PTHR24171:SF8">
    <property type="entry name" value="BRCA1-ASSOCIATED RING DOMAIN PROTEIN 1"/>
    <property type="match status" value="1"/>
</dbReference>
<evidence type="ECO:0000313" key="6">
    <source>
        <dbReference type="EMBL" id="KAG2394606.1"/>
    </source>
</evidence>
<comment type="subcellular location">
    <subcellularLocation>
        <location evidence="1">Cell membrane</location>
        <topology evidence="1">Peripheral membrane protein</topology>
        <orientation evidence="1">Cytoplasmic side</orientation>
    </subcellularLocation>
</comment>
<dbReference type="SUPFAM" id="SSF48403">
    <property type="entry name" value="Ankyrin repeat"/>
    <property type="match status" value="1"/>
</dbReference>
<organism evidence="6 7">
    <name type="scientific">Phaseolus angularis</name>
    <name type="common">Azuki bean</name>
    <name type="synonym">Vigna angularis</name>
    <dbReference type="NCBI Taxonomy" id="3914"/>
    <lineage>
        <taxon>Eukaryota</taxon>
        <taxon>Viridiplantae</taxon>
        <taxon>Streptophyta</taxon>
        <taxon>Embryophyta</taxon>
        <taxon>Tracheophyta</taxon>
        <taxon>Spermatophyta</taxon>
        <taxon>Magnoliopsida</taxon>
        <taxon>eudicotyledons</taxon>
        <taxon>Gunneridae</taxon>
        <taxon>Pentapetalae</taxon>
        <taxon>rosids</taxon>
        <taxon>fabids</taxon>
        <taxon>Fabales</taxon>
        <taxon>Fabaceae</taxon>
        <taxon>Papilionoideae</taxon>
        <taxon>50 kb inversion clade</taxon>
        <taxon>NPAAA clade</taxon>
        <taxon>indigoferoid/millettioid clade</taxon>
        <taxon>Phaseoleae</taxon>
        <taxon>Vigna</taxon>
    </lineage>
</organism>
<dbReference type="PANTHER" id="PTHR24171">
    <property type="entry name" value="ANKYRIN REPEAT DOMAIN-CONTAINING PROTEIN 39-RELATED"/>
    <property type="match status" value="1"/>
</dbReference>
<dbReference type="Pfam" id="PF12796">
    <property type="entry name" value="Ank_2"/>
    <property type="match status" value="1"/>
</dbReference>
<dbReference type="GO" id="GO:0085020">
    <property type="term" value="P:protein K6-linked ubiquitination"/>
    <property type="evidence" value="ECO:0007669"/>
    <property type="project" value="TreeGrafter"/>
</dbReference>
<dbReference type="Pfam" id="PF00023">
    <property type="entry name" value="Ank"/>
    <property type="match status" value="1"/>
</dbReference>
<dbReference type="PROSITE" id="PS50088">
    <property type="entry name" value="ANK_REPEAT"/>
    <property type="match status" value="2"/>
</dbReference>
<keyword evidence="3 4" id="KW-0040">ANK repeat</keyword>
<feature type="region of interest" description="Disordered" evidence="5">
    <location>
        <begin position="39"/>
        <end position="72"/>
    </location>
</feature>
<name>A0A8T0K4W0_PHAAN</name>
<feature type="compositionally biased region" description="Basic and acidic residues" evidence="5">
    <location>
        <begin position="47"/>
        <end position="57"/>
    </location>
</feature>
<dbReference type="EMBL" id="JABFOF010000006">
    <property type="protein sequence ID" value="KAG2394606.1"/>
    <property type="molecule type" value="Genomic_DNA"/>
</dbReference>
<evidence type="ECO:0000256" key="3">
    <source>
        <dbReference type="ARBA" id="ARBA00023043"/>
    </source>
</evidence>
<evidence type="ECO:0000256" key="1">
    <source>
        <dbReference type="ARBA" id="ARBA00004413"/>
    </source>
</evidence>
<dbReference type="AlphaFoldDB" id="A0A8T0K4W0"/>
<comment type="caution">
    <text evidence="6">The sequence shown here is derived from an EMBL/GenBank/DDBJ whole genome shotgun (WGS) entry which is preliminary data.</text>
</comment>
<proteinExistence type="predicted"/>
<evidence type="ECO:0000256" key="2">
    <source>
        <dbReference type="ARBA" id="ARBA00022737"/>
    </source>
</evidence>
<keyword evidence="2" id="KW-0677">Repeat</keyword>
<evidence type="ECO:0000313" key="7">
    <source>
        <dbReference type="Proteomes" id="UP000743370"/>
    </source>
</evidence>
<gene>
    <name evidence="6" type="ORF">HKW66_Vig0180160</name>
</gene>
<dbReference type="GO" id="GO:0004842">
    <property type="term" value="F:ubiquitin-protein transferase activity"/>
    <property type="evidence" value="ECO:0007669"/>
    <property type="project" value="TreeGrafter"/>
</dbReference>
<dbReference type="InterPro" id="IPR036770">
    <property type="entry name" value="Ankyrin_rpt-contain_sf"/>
</dbReference>
<feature type="repeat" description="ANK" evidence="4">
    <location>
        <begin position="88"/>
        <end position="120"/>
    </location>
</feature>
<accession>A0A8T0K4W0</accession>
<protein>
    <submittedName>
        <fullName evidence="6">Uncharacterized protein</fullName>
    </submittedName>
</protein>
<feature type="repeat" description="ANK" evidence="4">
    <location>
        <begin position="154"/>
        <end position="186"/>
    </location>
</feature>
<dbReference type="Gene3D" id="1.25.40.20">
    <property type="entry name" value="Ankyrin repeat-containing domain"/>
    <property type="match status" value="1"/>
</dbReference>
<sequence>MGVAEANTALQAPSKATSDSVEALLDAVRYNDMDDVKSLEANGVPLDSKDDQGRTDEDNLVEVGEGEDASRGGVVAPIDDLEVPPIVDDDEALHMAAANGHVDIVEYLIIKGVSEPLVDCYSRSRRFLSDIKSYRWPLPTYSLSKSDLNAPNEEKNTPLHWACLNGHVEVVKKLILAGANVSVLNRHERTPMDEAVSRGKLEVMDATNEAVALVELRGAMVSEQET</sequence>
<feature type="compositionally biased region" description="Acidic residues" evidence="5">
    <location>
        <begin position="58"/>
        <end position="67"/>
    </location>
</feature>
<dbReference type="InterPro" id="IPR002110">
    <property type="entry name" value="Ankyrin_rpt"/>
</dbReference>
<dbReference type="Proteomes" id="UP000743370">
    <property type="component" value="Unassembled WGS sequence"/>
</dbReference>
<evidence type="ECO:0000256" key="4">
    <source>
        <dbReference type="PROSITE-ProRule" id="PRU00023"/>
    </source>
</evidence>